<dbReference type="CDD" id="cd00433">
    <property type="entry name" value="Peptidase_M17"/>
    <property type="match status" value="1"/>
</dbReference>
<dbReference type="EMBL" id="OU015584">
    <property type="protein sequence ID" value="CAG5077681.1"/>
    <property type="molecule type" value="Genomic_DNA"/>
</dbReference>
<name>A0A916JJE2_9FLAO</name>
<protein>
    <submittedName>
        <fullName evidence="7">Cytosol aminopeptidase</fullName>
        <ecNumber evidence="7">3.4.11.1</ecNumber>
    </submittedName>
</protein>
<evidence type="ECO:0000256" key="5">
    <source>
        <dbReference type="ARBA" id="ARBA00023211"/>
    </source>
</evidence>
<dbReference type="Pfam" id="PF00883">
    <property type="entry name" value="Peptidase_M17"/>
    <property type="match status" value="1"/>
</dbReference>
<dbReference type="InterPro" id="IPR043472">
    <property type="entry name" value="Macro_dom-like"/>
</dbReference>
<keyword evidence="8" id="KW-1185">Reference proteome</keyword>
<gene>
    <name evidence="7" type="primary">pepA</name>
    <name evidence="7" type="ORF">CRYO30217_00456</name>
</gene>
<keyword evidence="3" id="KW-0645">Protease</keyword>
<evidence type="ECO:0000313" key="8">
    <source>
        <dbReference type="Proteomes" id="UP000683507"/>
    </source>
</evidence>
<evidence type="ECO:0000313" key="7">
    <source>
        <dbReference type="EMBL" id="CAG5077681.1"/>
    </source>
</evidence>
<dbReference type="PROSITE" id="PS00631">
    <property type="entry name" value="CYTOSOL_AP"/>
    <property type="match status" value="1"/>
</dbReference>
<keyword evidence="2 7" id="KW-0031">Aminopeptidase</keyword>
<dbReference type="GO" id="GO:0006508">
    <property type="term" value="P:proteolysis"/>
    <property type="evidence" value="ECO:0007669"/>
    <property type="project" value="UniProtKB-KW"/>
</dbReference>
<sequence length="489" mass="52969">MTFFSAKGLLEIVILGKNVEMGAKKKEVYATVEVIAAKKEVDNTSLDAAQKKYAKEKLKEQGDHVVFGDLGVLNFVVLAKSKQDYKGAEKLRKTGAAITKKLNDAKLSNVLVKSISKNDDALYIVEGMALSNYQFLKYFSDKKKKANSLENILVEEGNISSKKTAEMWSVVEAVLKARDLVNEPQSYLSAPQLSVEIQEMGMYAGFDVTVLDQAKIESLKMGGLLAVNKGSVAPCTFNILEYKPKKAKNKKPLILVGKGVVYDTGGLSLKPTANSMDFMKSDMGGAAVVAGTLQAIAKAGLNVHVIGLIPATDNRPGGDAYAPGDVIKMYDGSTVEVLNTDAEGRMILADALAYAKKYDPELVIDFATLTGAAMRAVGSHASVVMGSADEKVFNRLSEAGNEVYERQARMPFYEEYGEEIKSQIADIKNLGGPTAGAITAGKFLEHFTDYPWVHMDIAGPAWVTSPKGYFTFGGSGVGVRMMFEYLKNY</sequence>
<proteinExistence type="inferred from homology"/>
<dbReference type="Gene3D" id="3.40.220.10">
    <property type="entry name" value="Leucine Aminopeptidase, subunit E, domain 1"/>
    <property type="match status" value="1"/>
</dbReference>
<dbReference type="Proteomes" id="UP000683507">
    <property type="component" value="Chromosome"/>
</dbReference>
<dbReference type="PRINTS" id="PR00481">
    <property type="entry name" value="LAMNOPPTDASE"/>
</dbReference>
<evidence type="ECO:0000259" key="6">
    <source>
        <dbReference type="PROSITE" id="PS00631"/>
    </source>
</evidence>
<dbReference type="InterPro" id="IPR000819">
    <property type="entry name" value="Peptidase_M17_C"/>
</dbReference>
<dbReference type="GO" id="GO:0005737">
    <property type="term" value="C:cytoplasm"/>
    <property type="evidence" value="ECO:0007669"/>
    <property type="project" value="InterPro"/>
</dbReference>
<keyword evidence="4 7" id="KW-0378">Hydrolase</keyword>
<dbReference type="SUPFAM" id="SSF53187">
    <property type="entry name" value="Zn-dependent exopeptidases"/>
    <property type="match status" value="1"/>
</dbReference>
<comment type="similarity">
    <text evidence="1">Belongs to the peptidase M17 family.</text>
</comment>
<evidence type="ECO:0000256" key="2">
    <source>
        <dbReference type="ARBA" id="ARBA00022438"/>
    </source>
</evidence>
<dbReference type="SUPFAM" id="SSF52949">
    <property type="entry name" value="Macro domain-like"/>
    <property type="match status" value="1"/>
</dbReference>
<feature type="domain" description="Cytosol aminopeptidase" evidence="6">
    <location>
        <begin position="339"/>
        <end position="346"/>
    </location>
</feature>
<keyword evidence="5" id="KW-0464">Manganese</keyword>
<dbReference type="GO" id="GO:0030145">
    <property type="term" value="F:manganese ion binding"/>
    <property type="evidence" value="ECO:0007669"/>
    <property type="project" value="InterPro"/>
</dbReference>
<dbReference type="InterPro" id="IPR011356">
    <property type="entry name" value="Leucine_aapep/pepB"/>
</dbReference>
<dbReference type="KEGG" id="ptan:CRYO30217_00456"/>
<dbReference type="GO" id="GO:0070006">
    <property type="term" value="F:metalloaminopeptidase activity"/>
    <property type="evidence" value="ECO:0007669"/>
    <property type="project" value="InterPro"/>
</dbReference>
<dbReference type="AlphaFoldDB" id="A0A916JJE2"/>
<accession>A0A916JJE2</accession>
<evidence type="ECO:0000256" key="3">
    <source>
        <dbReference type="ARBA" id="ARBA00022670"/>
    </source>
</evidence>
<dbReference type="Gene3D" id="3.40.630.10">
    <property type="entry name" value="Zn peptidases"/>
    <property type="match status" value="1"/>
</dbReference>
<evidence type="ECO:0000256" key="4">
    <source>
        <dbReference type="ARBA" id="ARBA00022801"/>
    </source>
</evidence>
<reference evidence="7" key="1">
    <citation type="submission" date="2021-04" db="EMBL/GenBank/DDBJ databases">
        <authorList>
            <person name="Rodrigo-Torres L."/>
            <person name="Arahal R. D."/>
            <person name="Lucena T."/>
        </authorList>
    </citation>
    <scope>NUCLEOTIDE SEQUENCE</scope>
    <source>
        <strain evidence="7">AS29M-1</strain>
    </source>
</reference>
<dbReference type="PANTHER" id="PTHR11963">
    <property type="entry name" value="LEUCINE AMINOPEPTIDASE-RELATED"/>
    <property type="match status" value="1"/>
</dbReference>
<organism evidence="7 8">
    <name type="scientific">Parvicella tangerina</name>
    <dbReference type="NCBI Taxonomy" id="2829795"/>
    <lineage>
        <taxon>Bacteria</taxon>
        <taxon>Pseudomonadati</taxon>
        <taxon>Bacteroidota</taxon>
        <taxon>Flavobacteriia</taxon>
        <taxon>Flavobacteriales</taxon>
        <taxon>Parvicellaceae</taxon>
        <taxon>Parvicella</taxon>
    </lineage>
</organism>
<dbReference type="PANTHER" id="PTHR11963:SF23">
    <property type="entry name" value="CYTOSOL AMINOPEPTIDASE"/>
    <property type="match status" value="1"/>
</dbReference>
<dbReference type="EC" id="3.4.11.1" evidence="7"/>
<evidence type="ECO:0000256" key="1">
    <source>
        <dbReference type="ARBA" id="ARBA00009528"/>
    </source>
</evidence>